<evidence type="ECO:0000313" key="8">
    <source>
        <dbReference type="EnsemblMetazoa" id="ISCW008823-PA"/>
    </source>
</evidence>
<dbReference type="InParanoid" id="B7Q2K8"/>
<dbReference type="GO" id="GO:0016705">
    <property type="term" value="F:oxidoreductase activity, acting on paired donors, with incorporation or reduction of molecular oxygen"/>
    <property type="evidence" value="ECO:0007669"/>
    <property type="project" value="InterPro"/>
</dbReference>
<evidence type="ECO:0000313" key="7">
    <source>
        <dbReference type="EMBL" id="EEC13080.1"/>
    </source>
</evidence>
<evidence type="ECO:0000256" key="6">
    <source>
        <dbReference type="ARBA" id="ARBA00023033"/>
    </source>
</evidence>
<dbReference type="EnsemblMetazoa" id="ISCW008823-RA">
    <property type="protein sequence ID" value="ISCW008823-PA"/>
    <property type="gene ID" value="ISCW008823"/>
</dbReference>
<keyword evidence="4" id="KW-0560">Oxidoreductase</keyword>
<dbReference type="InterPro" id="IPR001128">
    <property type="entry name" value="Cyt_P450"/>
</dbReference>
<evidence type="ECO:0000313" key="9">
    <source>
        <dbReference type="Proteomes" id="UP000001555"/>
    </source>
</evidence>
<dbReference type="PANTHER" id="PTHR24302">
    <property type="entry name" value="CYTOCHROME P450 FAMILY 3"/>
    <property type="match status" value="1"/>
</dbReference>
<dbReference type="VEuPathDB" id="VectorBase:ISCW008823"/>
<dbReference type="GO" id="GO:0004497">
    <property type="term" value="F:monooxygenase activity"/>
    <property type="evidence" value="ECO:0007669"/>
    <property type="project" value="UniProtKB-KW"/>
</dbReference>
<keyword evidence="9" id="KW-1185">Reference proteome</keyword>
<evidence type="ECO:0000256" key="2">
    <source>
        <dbReference type="ARBA" id="ARBA00022617"/>
    </source>
</evidence>
<dbReference type="HOGENOM" id="CLU_001570_5_2_1"/>
<accession>B7Q2K8</accession>
<sequence length="70" mass="7799">EEWKKVRTVLNATVTASRVNRCSGIVSGCAKELVRVLEGHHERDELVDIMDVAEGYSLDVITKCALAWKV</sequence>
<dbReference type="EMBL" id="ABJB010197493">
    <property type="status" value="NOT_ANNOTATED_CDS"/>
    <property type="molecule type" value="Genomic_DNA"/>
</dbReference>
<dbReference type="InterPro" id="IPR036396">
    <property type="entry name" value="Cyt_P450_sf"/>
</dbReference>
<dbReference type="GO" id="GO:0005506">
    <property type="term" value="F:iron ion binding"/>
    <property type="evidence" value="ECO:0007669"/>
    <property type="project" value="InterPro"/>
</dbReference>
<keyword evidence="2" id="KW-0349">Heme</keyword>
<dbReference type="Proteomes" id="UP000001555">
    <property type="component" value="Unassembled WGS sequence"/>
</dbReference>
<evidence type="ECO:0000256" key="4">
    <source>
        <dbReference type="ARBA" id="ARBA00023002"/>
    </source>
</evidence>
<keyword evidence="6" id="KW-0503">Monooxygenase</keyword>
<comment type="similarity">
    <text evidence="1">Belongs to the cytochrome P450 family.</text>
</comment>
<proteinExistence type="inferred from homology"/>
<reference evidence="7 9" key="1">
    <citation type="submission" date="2008-03" db="EMBL/GenBank/DDBJ databases">
        <title>Annotation of Ixodes scapularis.</title>
        <authorList>
            <consortium name="Ixodes scapularis Genome Project Consortium"/>
            <person name="Caler E."/>
            <person name="Hannick L.I."/>
            <person name="Bidwell S."/>
            <person name="Joardar V."/>
            <person name="Thiagarajan M."/>
            <person name="Amedeo P."/>
            <person name="Galinsky K.J."/>
            <person name="Schobel S."/>
            <person name="Inman J."/>
            <person name="Hostetler J."/>
            <person name="Miller J."/>
            <person name="Hammond M."/>
            <person name="Megy K."/>
            <person name="Lawson D."/>
            <person name="Kodira C."/>
            <person name="Sutton G."/>
            <person name="Meyer J."/>
            <person name="Hill C.A."/>
            <person name="Birren B."/>
            <person name="Nene V."/>
            <person name="Collins F."/>
            <person name="Alarcon-Chaidez F."/>
            <person name="Wikel S."/>
            <person name="Strausberg R."/>
        </authorList>
    </citation>
    <scope>NUCLEOTIDE SEQUENCE [LARGE SCALE GENOMIC DNA]</scope>
    <source>
        <strain evidence="9">Wikel</strain>
        <strain evidence="7">Wikel colony</strain>
    </source>
</reference>
<gene>
    <name evidence="7" type="ORF">IscW_ISCW008823</name>
</gene>
<dbReference type="SUPFAM" id="SSF48264">
    <property type="entry name" value="Cytochrome P450"/>
    <property type="match status" value="1"/>
</dbReference>
<dbReference type="AlphaFoldDB" id="B7Q2K8"/>
<evidence type="ECO:0000256" key="1">
    <source>
        <dbReference type="ARBA" id="ARBA00010617"/>
    </source>
</evidence>
<feature type="non-terminal residue" evidence="7">
    <location>
        <position position="70"/>
    </location>
</feature>
<dbReference type="PaxDb" id="6945-B7Q2K8"/>
<organism>
    <name type="scientific">Ixodes scapularis</name>
    <name type="common">Black-legged tick</name>
    <name type="synonym">Deer tick</name>
    <dbReference type="NCBI Taxonomy" id="6945"/>
    <lineage>
        <taxon>Eukaryota</taxon>
        <taxon>Metazoa</taxon>
        <taxon>Ecdysozoa</taxon>
        <taxon>Arthropoda</taxon>
        <taxon>Chelicerata</taxon>
        <taxon>Arachnida</taxon>
        <taxon>Acari</taxon>
        <taxon>Parasitiformes</taxon>
        <taxon>Ixodida</taxon>
        <taxon>Ixodoidea</taxon>
        <taxon>Ixodidae</taxon>
        <taxon>Ixodinae</taxon>
        <taxon>Ixodes</taxon>
    </lineage>
</organism>
<name>B7Q2K8_IXOSC</name>
<dbReference type="VEuPathDB" id="VectorBase:ISCI008823"/>
<dbReference type="Pfam" id="PF00067">
    <property type="entry name" value="p450"/>
    <property type="match status" value="1"/>
</dbReference>
<reference evidence="8" key="2">
    <citation type="submission" date="2020-05" db="UniProtKB">
        <authorList>
            <consortium name="EnsemblMetazoa"/>
        </authorList>
    </citation>
    <scope>IDENTIFICATION</scope>
    <source>
        <strain evidence="8">wikel</strain>
    </source>
</reference>
<keyword evidence="3" id="KW-0479">Metal-binding</keyword>
<dbReference type="GO" id="GO:0020037">
    <property type="term" value="F:heme binding"/>
    <property type="evidence" value="ECO:0007669"/>
    <property type="project" value="InterPro"/>
</dbReference>
<evidence type="ECO:0000256" key="3">
    <source>
        <dbReference type="ARBA" id="ARBA00022723"/>
    </source>
</evidence>
<keyword evidence="5" id="KW-0408">Iron</keyword>
<evidence type="ECO:0000256" key="5">
    <source>
        <dbReference type="ARBA" id="ARBA00023004"/>
    </source>
</evidence>
<dbReference type="EMBL" id="DS844798">
    <property type="protein sequence ID" value="EEC13080.1"/>
    <property type="molecule type" value="Genomic_DNA"/>
</dbReference>
<dbReference type="Gene3D" id="1.10.630.10">
    <property type="entry name" value="Cytochrome P450"/>
    <property type="match status" value="1"/>
</dbReference>
<dbReference type="PANTHER" id="PTHR24302:SF15">
    <property type="entry name" value="FATTY-ACID PEROXYGENASE"/>
    <property type="match status" value="1"/>
</dbReference>
<protein>
    <submittedName>
        <fullName evidence="7 8">Uncharacterized protein</fullName>
    </submittedName>
</protein>
<dbReference type="InterPro" id="IPR050705">
    <property type="entry name" value="Cytochrome_P450_3A"/>
</dbReference>
<feature type="non-terminal residue" evidence="7">
    <location>
        <position position="1"/>
    </location>
</feature>